<dbReference type="EMBL" id="ASRX01000079">
    <property type="protein sequence ID" value="EYF01513.1"/>
    <property type="molecule type" value="Genomic_DNA"/>
</dbReference>
<sequence>MPNVPDLPDLPDLPGVRGVDPENAICRARGPRSTSPDGARMPTSYHVGGIARSG</sequence>
<dbReference type="RefSeq" id="WP_197041501.1">
    <property type="nucleotide sequence ID" value="NZ_ASRX01000079.1"/>
</dbReference>
<accession>A0A017SX42</accession>
<organism evidence="2 3">
    <name type="scientific">Chondromyces apiculatus DSM 436</name>
    <dbReference type="NCBI Taxonomy" id="1192034"/>
    <lineage>
        <taxon>Bacteria</taxon>
        <taxon>Pseudomonadati</taxon>
        <taxon>Myxococcota</taxon>
        <taxon>Polyangia</taxon>
        <taxon>Polyangiales</taxon>
        <taxon>Polyangiaceae</taxon>
        <taxon>Chondromyces</taxon>
    </lineage>
</organism>
<feature type="compositionally biased region" description="Low complexity" evidence="1">
    <location>
        <begin position="1"/>
        <end position="14"/>
    </location>
</feature>
<evidence type="ECO:0000313" key="3">
    <source>
        <dbReference type="Proteomes" id="UP000019678"/>
    </source>
</evidence>
<evidence type="ECO:0000256" key="1">
    <source>
        <dbReference type="SAM" id="MobiDB-lite"/>
    </source>
</evidence>
<feature type="region of interest" description="Disordered" evidence="1">
    <location>
        <begin position="1"/>
        <end position="54"/>
    </location>
</feature>
<gene>
    <name evidence="2" type="ORF">CAP_8074</name>
</gene>
<dbReference type="AlphaFoldDB" id="A0A017SX42"/>
<dbReference type="Proteomes" id="UP000019678">
    <property type="component" value="Unassembled WGS sequence"/>
</dbReference>
<proteinExistence type="predicted"/>
<comment type="caution">
    <text evidence="2">The sequence shown here is derived from an EMBL/GenBank/DDBJ whole genome shotgun (WGS) entry which is preliminary data.</text>
</comment>
<name>A0A017SX42_9BACT</name>
<protein>
    <submittedName>
        <fullName evidence="2">Uncharacterized protein</fullName>
    </submittedName>
</protein>
<keyword evidence="3" id="KW-1185">Reference proteome</keyword>
<reference evidence="2 3" key="1">
    <citation type="submission" date="2013-05" db="EMBL/GenBank/DDBJ databases">
        <title>Genome assembly of Chondromyces apiculatus DSM 436.</title>
        <authorList>
            <person name="Sharma G."/>
            <person name="Khatri I."/>
            <person name="Kaur C."/>
            <person name="Mayilraj S."/>
            <person name="Subramanian S."/>
        </authorList>
    </citation>
    <scope>NUCLEOTIDE SEQUENCE [LARGE SCALE GENOMIC DNA]</scope>
    <source>
        <strain evidence="2 3">DSM 436</strain>
    </source>
</reference>
<dbReference type="STRING" id="1192034.CAP_8074"/>
<evidence type="ECO:0000313" key="2">
    <source>
        <dbReference type="EMBL" id="EYF01513.1"/>
    </source>
</evidence>